<keyword evidence="2" id="KW-0472">Membrane</keyword>
<evidence type="ECO:0000256" key="2">
    <source>
        <dbReference type="SAM" id="Phobius"/>
    </source>
</evidence>
<evidence type="ECO:0000256" key="1">
    <source>
        <dbReference type="SAM" id="MobiDB-lite"/>
    </source>
</evidence>
<protein>
    <recommendedName>
        <fullName evidence="5">Inner membrane assembly complex subunit 17</fullName>
    </recommendedName>
</protein>
<keyword evidence="2" id="KW-0812">Transmembrane</keyword>
<keyword evidence="4" id="KW-1185">Reference proteome</keyword>
<sequence>MLTRIPSTAHFIRPSRTLQQLSTRRTLSTTLPRNNAPPPSSAPKENSSYRDGMSRYKTFVSPFAKVFLGAIFTYQVIYWTWLKLETDEIKVEKNKEVAALEKKARELTSTAK</sequence>
<dbReference type="AlphaFoldDB" id="A0A1E3BFV9"/>
<dbReference type="VEuPathDB" id="FungiDB:SI65_04838"/>
<dbReference type="EMBL" id="JXNT01000004">
    <property type="protein sequence ID" value="ODM19852.1"/>
    <property type="molecule type" value="Genomic_DNA"/>
</dbReference>
<feature type="transmembrane region" description="Helical" evidence="2">
    <location>
        <begin position="63"/>
        <end position="81"/>
    </location>
</feature>
<gene>
    <name evidence="3" type="ORF">SI65_04838</name>
</gene>
<feature type="region of interest" description="Disordered" evidence="1">
    <location>
        <begin position="20"/>
        <end position="50"/>
    </location>
</feature>
<evidence type="ECO:0008006" key="5">
    <source>
        <dbReference type="Google" id="ProtNLM"/>
    </source>
</evidence>
<reference evidence="3 4" key="1">
    <citation type="journal article" date="2016" name="BMC Genomics">
        <title>Comparative genomic and transcriptomic analyses of the Fuzhuan brick tea-fermentation fungus Aspergillus cristatus.</title>
        <authorList>
            <person name="Ge Y."/>
            <person name="Wang Y."/>
            <person name="Liu Y."/>
            <person name="Tan Y."/>
            <person name="Ren X."/>
            <person name="Zhang X."/>
            <person name="Hyde K.D."/>
            <person name="Liu Y."/>
            <person name="Liu Z."/>
        </authorList>
    </citation>
    <scope>NUCLEOTIDE SEQUENCE [LARGE SCALE GENOMIC DNA]</scope>
    <source>
        <strain evidence="3 4">GZAAS20.1005</strain>
    </source>
</reference>
<evidence type="ECO:0000313" key="4">
    <source>
        <dbReference type="Proteomes" id="UP000094569"/>
    </source>
</evidence>
<proteinExistence type="predicted"/>
<dbReference type="OrthoDB" id="2120024at2759"/>
<name>A0A1E3BFV9_ASPCR</name>
<comment type="caution">
    <text evidence="3">The sequence shown here is derived from an EMBL/GenBank/DDBJ whole genome shotgun (WGS) entry which is preliminary data.</text>
</comment>
<feature type="compositionally biased region" description="Low complexity" evidence="1">
    <location>
        <begin position="20"/>
        <end position="31"/>
    </location>
</feature>
<accession>A0A1E3BFV9</accession>
<organism evidence="3 4">
    <name type="scientific">Aspergillus cristatus</name>
    <name type="common">Chinese Fuzhuan brick tea-fermentation fungus</name>
    <name type="synonym">Eurotium cristatum</name>
    <dbReference type="NCBI Taxonomy" id="573508"/>
    <lineage>
        <taxon>Eukaryota</taxon>
        <taxon>Fungi</taxon>
        <taxon>Dikarya</taxon>
        <taxon>Ascomycota</taxon>
        <taxon>Pezizomycotina</taxon>
        <taxon>Eurotiomycetes</taxon>
        <taxon>Eurotiomycetidae</taxon>
        <taxon>Eurotiales</taxon>
        <taxon>Aspergillaceae</taxon>
        <taxon>Aspergillus</taxon>
        <taxon>Aspergillus subgen. Aspergillus</taxon>
    </lineage>
</organism>
<evidence type="ECO:0000313" key="3">
    <source>
        <dbReference type="EMBL" id="ODM19852.1"/>
    </source>
</evidence>
<keyword evidence="2" id="KW-1133">Transmembrane helix</keyword>
<dbReference type="Proteomes" id="UP000094569">
    <property type="component" value="Unassembled WGS sequence"/>
</dbReference>